<keyword evidence="2" id="KW-1185">Reference proteome</keyword>
<evidence type="ECO:0000313" key="1">
    <source>
        <dbReference type="EMBL" id="MCC5603616.1"/>
    </source>
</evidence>
<proteinExistence type="predicted"/>
<dbReference type="Proteomes" id="UP001199525">
    <property type="component" value="Unassembled WGS sequence"/>
</dbReference>
<dbReference type="EMBL" id="JAIVFQ010000085">
    <property type="protein sequence ID" value="MCC5603616.1"/>
    <property type="molecule type" value="Genomic_DNA"/>
</dbReference>
<sequence>MSTMVTELVVPLRGSKLRAASRREVRAIRRRRLLAVMQERQYNNWLKGIVAKW</sequence>
<reference evidence="1 2" key="1">
    <citation type="journal article" date="2021" name="Microorganisms">
        <title>Genome Evolution of Filamentous Cyanobacterium Nostoc Species: From Facultative Symbiosis to Free Living.</title>
        <authorList>
            <person name="Huo D."/>
            <person name="Li H."/>
            <person name="Cai F."/>
            <person name="Guo X."/>
            <person name="Qiao Z."/>
            <person name="Wang W."/>
            <person name="Yu G."/>
            <person name="Li R."/>
        </authorList>
    </citation>
    <scope>NUCLEOTIDE SEQUENCE [LARGE SCALE GENOMIC DNA]</scope>
    <source>
        <strain evidence="1 2">CHAB 5714</strain>
    </source>
</reference>
<organism evidence="1 2">
    <name type="scientific">Nostoc favosum CHAB5714</name>
    <dbReference type="NCBI Taxonomy" id="2780399"/>
    <lineage>
        <taxon>Bacteria</taxon>
        <taxon>Bacillati</taxon>
        <taxon>Cyanobacteriota</taxon>
        <taxon>Cyanophyceae</taxon>
        <taxon>Nostocales</taxon>
        <taxon>Nostocaceae</taxon>
        <taxon>Nostoc</taxon>
        <taxon>Nostoc favosum</taxon>
    </lineage>
</organism>
<gene>
    <name evidence="1" type="ORF">LC586_31695</name>
</gene>
<evidence type="ECO:0000313" key="2">
    <source>
        <dbReference type="Proteomes" id="UP001199525"/>
    </source>
</evidence>
<protein>
    <submittedName>
        <fullName evidence="1">Uncharacterized protein</fullName>
    </submittedName>
</protein>
<dbReference type="RefSeq" id="WP_229489389.1">
    <property type="nucleotide sequence ID" value="NZ_JAIVFQ010000085.1"/>
</dbReference>
<accession>A0ABS8IIH3</accession>
<name>A0ABS8IIH3_9NOSO</name>
<comment type="caution">
    <text evidence="1">The sequence shown here is derived from an EMBL/GenBank/DDBJ whole genome shotgun (WGS) entry which is preliminary data.</text>
</comment>